<gene>
    <name evidence="2" type="ORF">SAMN04488096_10576</name>
</gene>
<name>A0A1M6EGL1_9FLAO</name>
<proteinExistence type="predicted"/>
<feature type="transmembrane region" description="Helical" evidence="1">
    <location>
        <begin position="66"/>
        <end position="84"/>
    </location>
</feature>
<reference evidence="2 3" key="1">
    <citation type="submission" date="2016-11" db="EMBL/GenBank/DDBJ databases">
        <authorList>
            <person name="Jaros S."/>
            <person name="Januszkiewicz K."/>
            <person name="Wedrychowicz H."/>
        </authorList>
    </citation>
    <scope>NUCLEOTIDE SEQUENCE [LARGE SCALE GENOMIC DNA]</scope>
    <source>
        <strain evidence="2 3">DSM 21425</strain>
    </source>
</reference>
<dbReference type="RefSeq" id="WP_073150284.1">
    <property type="nucleotide sequence ID" value="NZ_FQYY01000005.1"/>
</dbReference>
<dbReference type="EMBL" id="FQYY01000005">
    <property type="protein sequence ID" value="SHI84604.1"/>
    <property type="molecule type" value="Genomic_DNA"/>
</dbReference>
<keyword evidence="3" id="KW-1185">Reference proteome</keyword>
<evidence type="ECO:0000313" key="2">
    <source>
        <dbReference type="EMBL" id="SHI84604.1"/>
    </source>
</evidence>
<protein>
    <recommendedName>
        <fullName evidence="4">DoxX-like family protein</fullName>
    </recommendedName>
</protein>
<organism evidence="2 3">
    <name type="scientific">Mesonia phycicola</name>
    <dbReference type="NCBI Taxonomy" id="579105"/>
    <lineage>
        <taxon>Bacteria</taxon>
        <taxon>Pseudomonadati</taxon>
        <taxon>Bacteroidota</taxon>
        <taxon>Flavobacteriia</taxon>
        <taxon>Flavobacteriales</taxon>
        <taxon>Flavobacteriaceae</taxon>
        <taxon>Mesonia</taxon>
    </lineage>
</organism>
<feature type="transmembrane region" description="Helical" evidence="1">
    <location>
        <begin position="6"/>
        <end position="23"/>
    </location>
</feature>
<dbReference type="STRING" id="579105.SAMN04488096_10576"/>
<evidence type="ECO:0000313" key="3">
    <source>
        <dbReference type="Proteomes" id="UP000184225"/>
    </source>
</evidence>
<feature type="transmembrane region" description="Helical" evidence="1">
    <location>
        <begin position="96"/>
        <end position="114"/>
    </location>
</feature>
<accession>A0A1M6EGL1</accession>
<keyword evidence="1" id="KW-0812">Transmembrane</keyword>
<keyword evidence="1" id="KW-0472">Membrane</keyword>
<evidence type="ECO:0000256" key="1">
    <source>
        <dbReference type="SAM" id="Phobius"/>
    </source>
</evidence>
<dbReference type="AlphaFoldDB" id="A0A1M6EGL1"/>
<feature type="transmembrane region" description="Helical" evidence="1">
    <location>
        <begin position="43"/>
        <end position="60"/>
    </location>
</feature>
<sequence length="115" mass="13627">MEVLSLFFVSNLQYILIVAILFASYQRFRDNSSVIAKIKFGKFLYFIITILSIAVAYTLLSTKPGWLFLALLLPLILTSFWFYYQFYKIKNSIQEFIYHTCFYGMAITAIFYLYK</sequence>
<keyword evidence="1" id="KW-1133">Transmembrane helix</keyword>
<dbReference type="Proteomes" id="UP000184225">
    <property type="component" value="Unassembled WGS sequence"/>
</dbReference>
<evidence type="ECO:0008006" key="4">
    <source>
        <dbReference type="Google" id="ProtNLM"/>
    </source>
</evidence>